<dbReference type="Proteomes" id="UP000650467">
    <property type="component" value="Unassembled WGS sequence"/>
</dbReference>
<feature type="transmembrane region" description="Helical" evidence="9">
    <location>
        <begin position="1321"/>
        <end position="1348"/>
    </location>
</feature>
<keyword evidence="5" id="KW-0067">ATP-binding</keyword>
<dbReference type="EMBL" id="JAEHOC010000002">
    <property type="protein sequence ID" value="KAG2444711.1"/>
    <property type="molecule type" value="Genomic_DNA"/>
</dbReference>
<name>A0A836B1A4_CHLIN</name>
<reference evidence="12" key="1">
    <citation type="journal article" date="2020" name="bioRxiv">
        <title>Comparative genomics of Chlamydomonas.</title>
        <authorList>
            <person name="Craig R.J."/>
            <person name="Hasan A.R."/>
            <person name="Ness R.W."/>
            <person name="Keightley P.D."/>
        </authorList>
    </citation>
    <scope>NUCLEOTIDE SEQUENCE</scope>
    <source>
        <strain evidence="12">SAG 7.73</strain>
    </source>
</reference>
<feature type="region of interest" description="Disordered" evidence="8">
    <location>
        <begin position="743"/>
        <end position="785"/>
    </location>
</feature>
<dbReference type="InterPro" id="IPR003439">
    <property type="entry name" value="ABC_transporter-like_ATP-bd"/>
</dbReference>
<evidence type="ECO:0000313" key="13">
    <source>
        <dbReference type="Proteomes" id="UP000650467"/>
    </source>
</evidence>
<feature type="chain" id="PRO_5032558326" description="ABC transporter domain-containing protein" evidence="10">
    <location>
        <begin position="35"/>
        <end position="1506"/>
    </location>
</feature>
<feature type="region of interest" description="Disordered" evidence="8">
    <location>
        <begin position="670"/>
        <end position="700"/>
    </location>
</feature>
<feature type="transmembrane region" description="Helical" evidence="9">
    <location>
        <begin position="1277"/>
        <end position="1300"/>
    </location>
</feature>
<evidence type="ECO:0000256" key="3">
    <source>
        <dbReference type="ARBA" id="ARBA00022692"/>
    </source>
</evidence>
<comment type="caution">
    <text evidence="12">The sequence shown here is derived from an EMBL/GenBank/DDBJ whole genome shotgun (WGS) entry which is preliminary data.</text>
</comment>
<protein>
    <recommendedName>
        <fullName evidence="11">ABC transporter domain-containing protein</fullName>
    </recommendedName>
</protein>
<evidence type="ECO:0000256" key="9">
    <source>
        <dbReference type="SAM" id="Phobius"/>
    </source>
</evidence>
<evidence type="ECO:0000256" key="5">
    <source>
        <dbReference type="ARBA" id="ARBA00022840"/>
    </source>
</evidence>
<dbReference type="Pfam" id="PF01061">
    <property type="entry name" value="ABC2_membrane"/>
    <property type="match status" value="1"/>
</dbReference>
<keyword evidence="10" id="KW-0732">Signal</keyword>
<evidence type="ECO:0000256" key="6">
    <source>
        <dbReference type="ARBA" id="ARBA00022989"/>
    </source>
</evidence>
<dbReference type="SMART" id="SM00382">
    <property type="entry name" value="AAA"/>
    <property type="match status" value="1"/>
</dbReference>
<feature type="domain" description="ABC transporter" evidence="11">
    <location>
        <begin position="839"/>
        <end position="1126"/>
    </location>
</feature>
<feature type="transmembrane region" description="Helical" evidence="9">
    <location>
        <begin position="1388"/>
        <end position="1407"/>
    </location>
</feature>
<dbReference type="GO" id="GO:0005524">
    <property type="term" value="F:ATP binding"/>
    <property type="evidence" value="ECO:0007669"/>
    <property type="project" value="UniProtKB-KW"/>
</dbReference>
<feature type="transmembrane region" description="Helical" evidence="9">
    <location>
        <begin position="1354"/>
        <end position="1381"/>
    </location>
</feature>
<comment type="subcellular location">
    <subcellularLocation>
        <location evidence="1">Membrane</location>
        <topology evidence="1">Multi-pass membrane protein</topology>
    </subcellularLocation>
</comment>
<dbReference type="GO" id="GO:0016020">
    <property type="term" value="C:membrane"/>
    <property type="evidence" value="ECO:0007669"/>
    <property type="project" value="UniProtKB-SubCell"/>
</dbReference>
<dbReference type="SUPFAM" id="SSF52540">
    <property type="entry name" value="P-loop containing nucleoside triphosphate hydrolases"/>
    <property type="match status" value="1"/>
</dbReference>
<dbReference type="OrthoDB" id="66620at2759"/>
<evidence type="ECO:0000256" key="2">
    <source>
        <dbReference type="ARBA" id="ARBA00022448"/>
    </source>
</evidence>
<keyword evidence="6 9" id="KW-1133">Transmembrane helix</keyword>
<feature type="transmembrane region" description="Helical" evidence="9">
    <location>
        <begin position="1476"/>
        <end position="1499"/>
    </location>
</feature>
<evidence type="ECO:0000259" key="11">
    <source>
        <dbReference type="PROSITE" id="PS50893"/>
    </source>
</evidence>
<dbReference type="InterPro" id="IPR050352">
    <property type="entry name" value="ABCG_transporters"/>
</dbReference>
<gene>
    <name evidence="12" type="ORF">HXX76_001455</name>
</gene>
<keyword evidence="13" id="KW-1185">Reference proteome</keyword>
<dbReference type="Gene3D" id="3.40.50.300">
    <property type="entry name" value="P-loop containing nucleotide triphosphate hydrolases"/>
    <property type="match status" value="1"/>
</dbReference>
<feature type="compositionally biased region" description="Low complexity" evidence="8">
    <location>
        <begin position="774"/>
        <end position="785"/>
    </location>
</feature>
<dbReference type="GO" id="GO:0016887">
    <property type="term" value="F:ATP hydrolysis activity"/>
    <property type="evidence" value="ECO:0007669"/>
    <property type="project" value="InterPro"/>
</dbReference>
<dbReference type="PANTHER" id="PTHR48041">
    <property type="entry name" value="ABC TRANSPORTER G FAMILY MEMBER 28"/>
    <property type="match status" value="1"/>
</dbReference>
<evidence type="ECO:0000256" key="8">
    <source>
        <dbReference type="SAM" id="MobiDB-lite"/>
    </source>
</evidence>
<keyword evidence="7 9" id="KW-0472">Membrane</keyword>
<feature type="transmembrane region" description="Helical" evidence="9">
    <location>
        <begin position="1246"/>
        <end position="1265"/>
    </location>
</feature>
<evidence type="ECO:0000256" key="4">
    <source>
        <dbReference type="ARBA" id="ARBA00022741"/>
    </source>
</evidence>
<evidence type="ECO:0000256" key="1">
    <source>
        <dbReference type="ARBA" id="ARBA00004141"/>
    </source>
</evidence>
<dbReference type="InterPro" id="IPR013525">
    <property type="entry name" value="ABC2_TM"/>
</dbReference>
<evidence type="ECO:0000256" key="10">
    <source>
        <dbReference type="SAM" id="SignalP"/>
    </source>
</evidence>
<keyword evidence="2" id="KW-0813">Transport</keyword>
<feature type="signal peptide" evidence="10">
    <location>
        <begin position="1"/>
        <end position="34"/>
    </location>
</feature>
<proteinExistence type="predicted"/>
<organism evidence="12 13">
    <name type="scientific">Chlamydomonas incerta</name>
    <dbReference type="NCBI Taxonomy" id="51695"/>
    <lineage>
        <taxon>Eukaryota</taxon>
        <taxon>Viridiplantae</taxon>
        <taxon>Chlorophyta</taxon>
        <taxon>core chlorophytes</taxon>
        <taxon>Chlorophyceae</taxon>
        <taxon>CS clade</taxon>
        <taxon>Chlamydomonadales</taxon>
        <taxon>Chlamydomonadaceae</taxon>
        <taxon>Chlamydomonas</taxon>
    </lineage>
</organism>
<keyword evidence="4" id="KW-0547">Nucleotide-binding</keyword>
<dbReference type="GO" id="GO:0140359">
    <property type="term" value="F:ABC-type transporter activity"/>
    <property type="evidence" value="ECO:0007669"/>
    <property type="project" value="InterPro"/>
</dbReference>
<dbReference type="InterPro" id="IPR003593">
    <property type="entry name" value="AAA+_ATPase"/>
</dbReference>
<evidence type="ECO:0000313" key="12">
    <source>
        <dbReference type="EMBL" id="KAG2444711.1"/>
    </source>
</evidence>
<sequence length="1506" mass="154292">MKKRRCSSPLSGQRATVAAALVVAVLVFCGGAEAACRVRLELDGAASPVELTGTNALARVGSTTAPLSSDSKFEGNVPRAWTGSLYAFAASLAACPIDRAGWVNAWPQFVLTSATSPNTYSPPIYLWPALHTGKTAVAGLGGAPAYDYNVSDFRVDMRVEAAAGSVPVPSEGWANFTMGPVRTTLVNGWISTRNSVTGERYDNLANYTCNITSVPLGLDVRSEGGHNTLYVQFWSMPILYQAVSRIIVFGSPYNSFANFSLDGRMTAKALLDCPSYCGDYGSCVPGNGSSSVCMCDCGWTVSGDGTQCIVPWGFCPKPGVNVTSGLGTASATSPSPSLVPSPSPAPTCVPDNSTGSIGGGAGGSANLRSVSPVNGACPLGYDWDPFGVLCNSCPAGFSGTSCATCNSDSACKAASNSSTATCSLSPVYRPRTVSKVYTCDILDATVSGILGSTLDFTCNTTRPLAGSNITTDTASVDAGRLTTDTPVGTTPSCSLKFRLSGMPRDAAVMCTGWACQFTVNTTRAYCPVIRCECPKGCSNAEGTITETTFKNLNSAVNIACGADAGLESTSSLDGTTGCKIELTGLPITAIPISCTTAECIDPVNGAVTVTLEAEESQPPLAVAPIISWVPSMVLALVALTTVLAVGAFVRFSAPSSWSAAEPRAGAAASAGPVAEGAEQAAGPDAAAPGAAAPVDVESGSSQLNGVEAPVLPAMLPSVLPELKTSPSQHQQQLQQQQLLPGQLGTQACGTPQRGAAGAMSDVHGHSPAGDRTGSSSVANSASSKLTGSAAGVGRAVVALPTGVAEPSAKDVQAVTGVTSGDAASPSLAVASDRVLVRELSWHGLTVATQPRRSWLKPWRVRPSVTLLEDVSGRAAAGEVLGILGPSGSGKTTLLSTLAGLVCPGLHWRVGGCVALDGRRVAAARHLAALVGHVPQHDLLARSLTVAECVAASAVLRMSNSEVAMGRQHMEARTQEVLSELGIAHLANRVVWHGGGGVTLTGGGGSGGGGGGTLSGGERLRVAAALELVTDPPLLLLDEPLSGLDSATARATMAVLHGVAAGGVAGVGLGGRSRPPRVVVMSLHQPSEALFGALDSVLLMAGGRVAYFGPPHGAAAALAAAGVPPPPPGLPLADHLLDLVVPGEHQKAWGLGDAEVRRRMQDHWGGSAVLQGLAAAAPPATPQARSARGGAGAGAAAGGEEGDYVRQLLRERAGGSGFGARARRLWLELGVLTWRAGLDALRNPSMLLLHLAVLGAVGLVVGGVFADTGLNVSGAQNRVGAIFFAVMLLACFGTSAVDGVYPERAIVDRDLLRRSYGITPYLTSRLVLDGVLLRAVPAWFFALPFYFLMGLRNQAAAFFTFMGAFTTMSCLSGAACIALSFMLSSPGKAVLVMNLLLLVCALFSGFLANKDSIVPWLRWLVYVSPIRYAWESLVINELAPLVLNFSSPDLPQGLPAVKGTLFLSLLGVDNGMLNTDLIVLGCIYAAIVLIAFGAAGLRLVNLRGSWR</sequence>
<accession>A0A836B1A4</accession>
<dbReference type="InterPro" id="IPR027417">
    <property type="entry name" value="P-loop_NTPase"/>
</dbReference>
<evidence type="ECO:0000256" key="7">
    <source>
        <dbReference type="ARBA" id="ARBA00023136"/>
    </source>
</evidence>
<dbReference type="PANTHER" id="PTHR48041:SF2">
    <property type="entry name" value="ATP-DEPENDENT PERMEASE-RELATED"/>
    <property type="match status" value="1"/>
</dbReference>
<dbReference type="Pfam" id="PF00005">
    <property type="entry name" value="ABC_tran"/>
    <property type="match status" value="1"/>
</dbReference>
<feature type="compositionally biased region" description="Low complexity" evidence="8">
    <location>
        <begin position="670"/>
        <end position="697"/>
    </location>
</feature>
<keyword evidence="3 9" id="KW-0812">Transmembrane</keyword>
<dbReference type="PROSITE" id="PS50893">
    <property type="entry name" value="ABC_TRANSPORTER_2"/>
    <property type="match status" value="1"/>
</dbReference>